<organism evidence="1 2">
    <name type="scientific">Lysobacter spongiicola DSM 21749</name>
    <dbReference type="NCBI Taxonomy" id="1122188"/>
    <lineage>
        <taxon>Bacteria</taxon>
        <taxon>Pseudomonadati</taxon>
        <taxon>Pseudomonadota</taxon>
        <taxon>Gammaproteobacteria</taxon>
        <taxon>Lysobacterales</taxon>
        <taxon>Lysobacteraceae</taxon>
        <taxon>Novilysobacter</taxon>
    </lineage>
</organism>
<dbReference type="EMBL" id="FUXP01000004">
    <property type="protein sequence ID" value="SJZ99736.1"/>
    <property type="molecule type" value="Genomic_DNA"/>
</dbReference>
<accession>A0A1T4Q7W5</accession>
<dbReference type="STRING" id="1122188.SAMN02745674_01535"/>
<dbReference type="AlphaFoldDB" id="A0A1T4Q7W5"/>
<reference evidence="1 2" key="1">
    <citation type="submission" date="2017-02" db="EMBL/GenBank/DDBJ databases">
        <authorList>
            <person name="Peterson S.W."/>
        </authorList>
    </citation>
    <scope>NUCLEOTIDE SEQUENCE [LARGE SCALE GENOMIC DNA]</scope>
    <source>
        <strain evidence="1 2">DSM 21749</strain>
    </source>
</reference>
<name>A0A1T4Q7W5_9GAMM</name>
<sequence length="162" mass="17765">MLDASRRASFCTGKTQWLSLREDGTLQIFVEAVDQPRRIITSAVDGTLWQRLHDISAINRATAAMRRLGQAFQSHWIAQIESLLRRARELGYDAQPDQIAFAVHGLTLGMAFDQHPRVREALSSASERGEGFCQAMAAFTPAELHAIAGALASTSARKGFPA</sequence>
<dbReference type="Proteomes" id="UP000190061">
    <property type="component" value="Unassembled WGS sequence"/>
</dbReference>
<evidence type="ECO:0000313" key="1">
    <source>
        <dbReference type="EMBL" id="SJZ99736.1"/>
    </source>
</evidence>
<evidence type="ECO:0000313" key="2">
    <source>
        <dbReference type="Proteomes" id="UP000190061"/>
    </source>
</evidence>
<proteinExistence type="predicted"/>
<protein>
    <submittedName>
        <fullName evidence="1">Uncharacterized protein</fullName>
    </submittedName>
</protein>
<gene>
    <name evidence="1" type="ORF">SAMN02745674_01535</name>
</gene>
<keyword evidence="2" id="KW-1185">Reference proteome</keyword>